<dbReference type="Gene3D" id="2.60.40.10">
    <property type="entry name" value="Immunoglobulins"/>
    <property type="match status" value="1"/>
</dbReference>
<feature type="domain" description="B box-type" evidence="6">
    <location>
        <begin position="43"/>
        <end position="89"/>
    </location>
</feature>
<keyword evidence="1" id="KW-0677">Repeat</keyword>
<dbReference type="RefSeq" id="XP_006811695.1">
    <property type="nucleotide sequence ID" value="XM_006811632.1"/>
</dbReference>
<dbReference type="InterPro" id="IPR011042">
    <property type="entry name" value="6-blade_b-propeller_TolB-like"/>
</dbReference>
<keyword evidence="2" id="KW-0479">Metal-binding</keyword>
<dbReference type="InterPro" id="IPR017868">
    <property type="entry name" value="Filamin/ABP280_repeat-like"/>
</dbReference>
<dbReference type="Gene3D" id="2.120.10.30">
    <property type="entry name" value="TolB, C-terminal domain"/>
    <property type="match status" value="2"/>
</dbReference>
<feature type="repeat" description="NHL" evidence="4">
    <location>
        <begin position="319"/>
        <end position="353"/>
    </location>
</feature>
<keyword evidence="2" id="KW-0863">Zinc-finger</keyword>
<sequence length="576" mass="65770">MKRQIRSLFGWECGKQTIATTTEKHRAQGLLDTFQRQRQLSTDHPLMCEICKEKTATHRCVDCPQFSCDVCVKMHEHIPLLQGHQVLNIDKYREIESKGHLTLQSKVFCSDHEDSHLEFYCDTCQVPVCLKCTIVNHRGPEHVHRDLQGVAEEYKTQVREMLEKLKVKEKQADEGKAAAESAREEIRNQCEVEKKKVRRRARELIERVKRKEKMLIDDLDERAMSGLKEAAINIDQIEFHYGNIRLQRKTDQDVQVKIRRSDASWENIDVTENSNGTHHVMITGKIEGKQQVAMTIGNQQIPGSSFHIPVIKGLVQTVGKGQLKSPHGLAINKHGDFVTADRSIRRVVIHDRDGHFKQSFEFTDQFAEPFTPSDVAISHDNEYFMTDDNNKQIVVSDDNGKLIRKFGSSEIDDSLGIAINPVTNNVYVSEYSKGYIRKYTQGGRYINSLGIQGDKQRELNRPCILAINSKGIVYVADSYNHCIQVFNSDDQFMFEFSTTGDNNTMKYPRGVAIDKNDYVYVSSQHKVTKYDGYGQFICRIDCDKDGLSNPCGVAVCNDGKIAVVDFDNKCIKFFVE</sequence>
<feature type="domain" description="B box-type" evidence="6">
    <location>
        <begin position="104"/>
        <end position="147"/>
    </location>
</feature>
<dbReference type="PROSITE" id="PS50194">
    <property type="entry name" value="FILAMIN_REPEAT"/>
    <property type="match status" value="1"/>
</dbReference>
<dbReference type="Gene3D" id="3.30.160.60">
    <property type="entry name" value="Classic Zinc Finger"/>
    <property type="match status" value="1"/>
</dbReference>
<dbReference type="Pfam" id="PF01436">
    <property type="entry name" value="NHL"/>
    <property type="match status" value="1"/>
</dbReference>
<dbReference type="Proteomes" id="UP000694865">
    <property type="component" value="Unplaced"/>
</dbReference>
<dbReference type="InterPro" id="IPR001258">
    <property type="entry name" value="NHL_repeat"/>
</dbReference>
<keyword evidence="7" id="KW-1185">Reference proteome</keyword>
<feature type="repeat" description="Filamin" evidence="3">
    <location>
        <begin position="226"/>
        <end position="310"/>
    </location>
</feature>
<evidence type="ECO:0000313" key="8">
    <source>
        <dbReference type="RefSeq" id="XP_006811695.1"/>
    </source>
</evidence>
<dbReference type="SMART" id="SM00336">
    <property type="entry name" value="BBOX"/>
    <property type="match status" value="2"/>
</dbReference>
<dbReference type="SUPFAM" id="SSF101898">
    <property type="entry name" value="NHL repeat"/>
    <property type="match status" value="1"/>
</dbReference>
<evidence type="ECO:0000256" key="4">
    <source>
        <dbReference type="PROSITE-ProRule" id="PRU00504"/>
    </source>
</evidence>
<dbReference type="PROSITE" id="PS51125">
    <property type="entry name" value="NHL"/>
    <property type="match status" value="3"/>
</dbReference>
<proteinExistence type="predicted"/>
<feature type="repeat" description="NHL" evidence="4">
    <location>
        <begin position="446"/>
        <end position="489"/>
    </location>
</feature>
<dbReference type="CDD" id="cd06503">
    <property type="entry name" value="ATP-synt_Fo_b"/>
    <property type="match status" value="1"/>
</dbReference>
<accession>A0ABM0LVA4</accession>
<feature type="coiled-coil region" evidence="5">
    <location>
        <begin position="144"/>
        <end position="214"/>
    </location>
</feature>
<feature type="repeat" description="NHL" evidence="4">
    <location>
        <begin position="534"/>
        <end position="574"/>
    </location>
</feature>
<dbReference type="CDD" id="cd19757">
    <property type="entry name" value="Bbox1"/>
    <property type="match status" value="1"/>
</dbReference>
<dbReference type="InterPro" id="IPR047153">
    <property type="entry name" value="TRIM45/56/19-like"/>
</dbReference>
<protein>
    <submittedName>
        <fullName evidence="8">E3 ubiquitin-protein ligase TRIM71-like</fullName>
    </submittedName>
</protein>
<dbReference type="PANTHER" id="PTHR25462:SF296">
    <property type="entry name" value="MEIOTIC P26, ISOFORM F"/>
    <property type="match status" value="1"/>
</dbReference>
<keyword evidence="2" id="KW-0862">Zinc</keyword>
<keyword evidence="5" id="KW-0175">Coiled coil</keyword>
<evidence type="ECO:0000256" key="1">
    <source>
        <dbReference type="ARBA" id="ARBA00022737"/>
    </source>
</evidence>
<evidence type="ECO:0000256" key="3">
    <source>
        <dbReference type="PROSITE-ProRule" id="PRU00087"/>
    </source>
</evidence>
<evidence type="ECO:0000256" key="5">
    <source>
        <dbReference type="SAM" id="Coils"/>
    </source>
</evidence>
<dbReference type="Pfam" id="PF00643">
    <property type="entry name" value="zf-B_box"/>
    <property type="match status" value="1"/>
</dbReference>
<dbReference type="PROSITE" id="PS50119">
    <property type="entry name" value="ZF_BBOX"/>
    <property type="match status" value="2"/>
</dbReference>
<dbReference type="InterPro" id="IPR013783">
    <property type="entry name" value="Ig-like_fold"/>
</dbReference>
<dbReference type="CDD" id="cd05819">
    <property type="entry name" value="NHL"/>
    <property type="match status" value="1"/>
</dbReference>
<dbReference type="SUPFAM" id="SSF81296">
    <property type="entry name" value="E set domains"/>
    <property type="match status" value="1"/>
</dbReference>
<dbReference type="InterPro" id="IPR014756">
    <property type="entry name" value="Ig_E-set"/>
</dbReference>
<dbReference type="SUPFAM" id="SSF57845">
    <property type="entry name" value="B-box zinc-binding domain"/>
    <property type="match status" value="1"/>
</dbReference>
<dbReference type="GeneID" id="100375257"/>
<organism evidence="7 8">
    <name type="scientific">Saccoglossus kowalevskii</name>
    <name type="common">Acorn worm</name>
    <dbReference type="NCBI Taxonomy" id="10224"/>
    <lineage>
        <taxon>Eukaryota</taxon>
        <taxon>Metazoa</taxon>
        <taxon>Hemichordata</taxon>
        <taxon>Enteropneusta</taxon>
        <taxon>Harrimaniidae</taxon>
        <taxon>Saccoglossus</taxon>
    </lineage>
</organism>
<reference evidence="8" key="1">
    <citation type="submission" date="2025-08" db="UniProtKB">
        <authorList>
            <consortium name="RefSeq"/>
        </authorList>
    </citation>
    <scope>IDENTIFICATION</scope>
    <source>
        <tissue evidence="8">Testes</tissue>
    </source>
</reference>
<evidence type="ECO:0000313" key="7">
    <source>
        <dbReference type="Proteomes" id="UP000694865"/>
    </source>
</evidence>
<name>A0ABM0LVA4_SACKO</name>
<gene>
    <name evidence="8" type="primary">LOC100375257</name>
</gene>
<dbReference type="PANTHER" id="PTHR25462">
    <property type="entry name" value="BONUS, ISOFORM C-RELATED"/>
    <property type="match status" value="1"/>
</dbReference>
<evidence type="ECO:0000256" key="2">
    <source>
        <dbReference type="PROSITE-ProRule" id="PRU00024"/>
    </source>
</evidence>
<dbReference type="InterPro" id="IPR000315">
    <property type="entry name" value="Znf_B-box"/>
</dbReference>
<evidence type="ECO:0000259" key="6">
    <source>
        <dbReference type="PROSITE" id="PS50119"/>
    </source>
</evidence>